<dbReference type="PANTHER" id="PTHR43564">
    <property type="entry name" value="KYNURENINE FORMAMIDASE-LIKE PROTEIN"/>
    <property type="match status" value="1"/>
</dbReference>
<dbReference type="SUPFAM" id="SSF102198">
    <property type="entry name" value="Putative cyclase"/>
    <property type="match status" value="1"/>
</dbReference>
<dbReference type="GO" id="GO:0004061">
    <property type="term" value="F:arylformamidase activity"/>
    <property type="evidence" value="ECO:0007669"/>
    <property type="project" value="InterPro"/>
</dbReference>
<dbReference type="Gene3D" id="3.50.30.50">
    <property type="entry name" value="Putative cyclase"/>
    <property type="match status" value="1"/>
</dbReference>
<proteinExistence type="predicted"/>
<dbReference type="InterPro" id="IPR037175">
    <property type="entry name" value="KFase_sf"/>
</dbReference>
<keyword evidence="2" id="KW-1185">Reference proteome</keyword>
<sequence length="270" mass="29443">MTRNNTATATVTATGPTAITTTEPPLWALHRELTATTVRTDLTHAFHPGQPHFPAFPDEKRELPFDMSRGDGFTVHLHTIVGQWGTHVDPPVHFVAGARTLDEIPVDEMILPLVVLDISDRVAADPDAVPTLDDIAAWETRHGRIPADSFVALRTGWSRRWPDAAAMANKDEAGVSHCPGWSAEVLRYLFEEAGVTAIGHEQTDTDPGLATSAGDFGLERYVLARDRWQIELMADLDRVPEAGALIVATWPKPQGGSGFPARVFALHRAV</sequence>
<evidence type="ECO:0000313" key="1">
    <source>
        <dbReference type="EMBL" id="ELP66747.1"/>
    </source>
</evidence>
<dbReference type="GeneID" id="97407521"/>
<dbReference type="Pfam" id="PF04199">
    <property type="entry name" value="Cyclase"/>
    <property type="match status" value="1"/>
</dbReference>
<dbReference type="RefSeq" id="WP_006378103.1">
    <property type="nucleotide sequence ID" value="NZ_AEJB01000328.1"/>
</dbReference>
<gene>
    <name evidence="1" type="ORF">STRTUCAR8_08170</name>
</gene>
<evidence type="ECO:0000313" key="2">
    <source>
        <dbReference type="Proteomes" id="UP000010931"/>
    </source>
</evidence>
<dbReference type="Proteomes" id="UP000010931">
    <property type="component" value="Unassembled WGS sequence"/>
</dbReference>
<organism evidence="1 2">
    <name type="scientific">Streptomyces turgidiscabies (strain Car8)</name>
    <dbReference type="NCBI Taxonomy" id="698760"/>
    <lineage>
        <taxon>Bacteria</taxon>
        <taxon>Bacillati</taxon>
        <taxon>Actinomycetota</taxon>
        <taxon>Actinomycetes</taxon>
        <taxon>Kitasatosporales</taxon>
        <taxon>Streptomycetaceae</taxon>
        <taxon>Streptomyces</taxon>
    </lineage>
</organism>
<dbReference type="STRING" id="85558.T45_05509"/>
<accession>L7F624</accession>
<dbReference type="InterPro" id="IPR007325">
    <property type="entry name" value="KFase/CYL"/>
</dbReference>
<dbReference type="PANTHER" id="PTHR43564:SF2">
    <property type="entry name" value="BLR6059 PROTEIN"/>
    <property type="match status" value="1"/>
</dbReference>
<comment type="caution">
    <text evidence="1">The sequence shown here is derived from an EMBL/GenBank/DDBJ whole genome shotgun (WGS) entry which is preliminary data.</text>
</comment>
<protein>
    <submittedName>
        <fullName evidence="1">Cyclase family protein</fullName>
    </submittedName>
</protein>
<dbReference type="EMBL" id="AEJB01000328">
    <property type="protein sequence ID" value="ELP66747.1"/>
    <property type="molecule type" value="Genomic_DNA"/>
</dbReference>
<dbReference type="AlphaFoldDB" id="L7F624"/>
<dbReference type="PATRIC" id="fig|698760.3.peg.4454"/>
<name>L7F624_STRT8</name>
<reference evidence="1 2" key="1">
    <citation type="journal article" date="2011" name="Plasmid">
        <title>Streptomyces turgidiscabies Car8 contains a modular pathogenicity island that shares virulence genes with other actinobacterial plant pathogens.</title>
        <authorList>
            <person name="Huguet-Tapia J.C."/>
            <person name="Badger J.H."/>
            <person name="Loria R."/>
            <person name="Pettis G.S."/>
        </authorList>
    </citation>
    <scope>NUCLEOTIDE SEQUENCE [LARGE SCALE GENOMIC DNA]</scope>
    <source>
        <strain evidence="1 2">Car8</strain>
    </source>
</reference>
<dbReference type="GO" id="GO:0019441">
    <property type="term" value="P:L-tryptophan catabolic process to kynurenine"/>
    <property type="evidence" value="ECO:0007669"/>
    <property type="project" value="InterPro"/>
</dbReference>